<organism evidence="10 11">
    <name type="scientific">Citrus clementina</name>
    <name type="common">Clementine</name>
    <name type="synonym">Citrus deliciosa x Citrus sinensis</name>
    <dbReference type="NCBI Taxonomy" id="85681"/>
    <lineage>
        <taxon>Eukaryota</taxon>
        <taxon>Viridiplantae</taxon>
        <taxon>Streptophyta</taxon>
        <taxon>Embryophyta</taxon>
        <taxon>Tracheophyta</taxon>
        <taxon>Spermatophyta</taxon>
        <taxon>Magnoliopsida</taxon>
        <taxon>eudicotyledons</taxon>
        <taxon>Gunneridae</taxon>
        <taxon>Pentapetalae</taxon>
        <taxon>rosids</taxon>
        <taxon>malvids</taxon>
        <taxon>Sapindales</taxon>
        <taxon>Rutaceae</taxon>
        <taxon>Aurantioideae</taxon>
        <taxon>Citrus</taxon>
    </lineage>
</organism>
<dbReference type="InParanoid" id="V4S6C2"/>
<evidence type="ECO:0000256" key="2">
    <source>
        <dbReference type="ARBA" id="ARBA00022801"/>
    </source>
</evidence>
<dbReference type="Proteomes" id="UP000030687">
    <property type="component" value="Unassembled WGS sequence"/>
</dbReference>
<comment type="similarity">
    <text evidence="6">Belongs to the 4-hydroxybenzoyl-CoA thioesterase family. DHNA-CoA hydrolase subfamily.</text>
</comment>
<dbReference type="AlphaFoldDB" id="V4S6C2"/>
<dbReference type="KEGG" id="cic:CICLE_v10006514mg"/>
<feature type="domain" description="Thioesterase" evidence="9">
    <location>
        <begin position="57"/>
        <end position="129"/>
    </location>
</feature>
<dbReference type="Gene3D" id="3.10.129.10">
    <property type="entry name" value="Hotdog Thioesterase"/>
    <property type="match status" value="1"/>
</dbReference>
<proteinExistence type="inferred from homology"/>
<dbReference type="GO" id="GO:0042372">
    <property type="term" value="P:phylloquinone biosynthetic process"/>
    <property type="evidence" value="ECO:0007669"/>
    <property type="project" value="UniProtKB-ARBA"/>
</dbReference>
<evidence type="ECO:0000256" key="7">
    <source>
        <dbReference type="ARBA" id="ARBA00066058"/>
    </source>
</evidence>
<dbReference type="PANTHER" id="PTHR43240">
    <property type="entry name" value="1,4-DIHYDROXY-2-NAPHTHOYL-COA THIOESTERASE 1"/>
    <property type="match status" value="1"/>
</dbReference>
<evidence type="ECO:0000256" key="8">
    <source>
        <dbReference type="SAM" id="MobiDB-lite"/>
    </source>
</evidence>
<evidence type="ECO:0000259" key="9">
    <source>
        <dbReference type="Pfam" id="PF03061"/>
    </source>
</evidence>
<keyword evidence="3" id="KW-0576">Peroxisome</keyword>
<comment type="pathway">
    <text evidence="5">Quinol/quinone metabolism; 1,4-dihydroxy-2-naphthoate biosynthesis; 1,4-dihydroxy-2-naphthoate from chorismate: step 7/7.</text>
</comment>
<dbReference type="Pfam" id="PF03061">
    <property type="entry name" value="4HBT"/>
    <property type="match status" value="1"/>
</dbReference>
<comment type="pathway">
    <text evidence="4">Cofactor biosynthesis; phylloquinone biosynthesis.</text>
</comment>
<dbReference type="OrthoDB" id="46529at2759"/>
<dbReference type="eggNOG" id="KOG3328">
    <property type="taxonomic scope" value="Eukaryota"/>
</dbReference>
<dbReference type="OMA" id="CCNPFKV"/>
<sequence>MENSSSSSSSSSNSKQRKSIAVPDAPLKAIGFELEELTPERIIGCFRVTQNSCQPFKVLHGGVSALIAESLASMGAHMASGFKRVAGVQLTINHLKSAELGDLVRAVAAPINLGKTIQVWQVRLWKVKEVQSDDGRDHDADHHHHNNSTSSSSSVMISSSTVTLLCNLPVPDHAKHAGDALKNSASKL</sequence>
<keyword evidence="11" id="KW-1185">Reference proteome</keyword>
<comment type="subcellular location">
    <subcellularLocation>
        <location evidence="1">Peroxisome</location>
    </subcellularLocation>
</comment>
<keyword evidence="2" id="KW-0378">Hydrolase</keyword>
<protein>
    <recommendedName>
        <fullName evidence="9">Thioesterase domain-containing protein</fullName>
    </recommendedName>
</protein>
<name>V4S6C2_CITCL</name>
<dbReference type="GO" id="GO:0005777">
    <property type="term" value="C:peroxisome"/>
    <property type="evidence" value="ECO:0007669"/>
    <property type="project" value="UniProtKB-SubCell"/>
</dbReference>
<reference evidence="10 11" key="1">
    <citation type="submission" date="2013-10" db="EMBL/GenBank/DDBJ databases">
        <authorList>
            <consortium name="International Citrus Genome Consortium"/>
            <person name="Jenkins J."/>
            <person name="Schmutz J."/>
            <person name="Prochnik S."/>
            <person name="Rokhsar D."/>
            <person name="Gmitter F."/>
            <person name="Ollitrault P."/>
            <person name="Machado M."/>
            <person name="Talon M."/>
            <person name="Wincker P."/>
            <person name="Jaillon O."/>
            <person name="Morgante M."/>
        </authorList>
    </citation>
    <scope>NUCLEOTIDE SEQUENCE</scope>
    <source>
        <strain evidence="11">cv. Clemenules</strain>
    </source>
</reference>
<dbReference type="InterPro" id="IPR029069">
    <property type="entry name" value="HotDog_dom_sf"/>
</dbReference>
<gene>
    <name evidence="10" type="ORF">CICLE_v10006514mg</name>
</gene>
<dbReference type="EMBL" id="KI537036">
    <property type="protein sequence ID" value="ESR32436.1"/>
    <property type="molecule type" value="Genomic_DNA"/>
</dbReference>
<dbReference type="NCBIfam" id="TIGR00369">
    <property type="entry name" value="unchar_dom_1"/>
    <property type="match status" value="1"/>
</dbReference>
<dbReference type="Gramene" id="ESR32436">
    <property type="protein sequence ID" value="ESR32436"/>
    <property type="gene ID" value="CICLE_v10006514mg"/>
</dbReference>
<feature type="region of interest" description="Disordered" evidence="8">
    <location>
        <begin position="134"/>
        <end position="155"/>
    </location>
</feature>
<comment type="subunit">
    <text evidence="7">Homotetramers.</text>
</comment>
<evidence type="ECO:0000256" key="1">
    <source>
        <dbReference type="ARBA" id="ARBA00004275"/>
    </source>
</evidence>
<evidence type="ECO:0000313" key="10">
    <source>
        <dbReference type="EMBL" id="ESR32436.1"/>
    </source>
</evidence>
<dbReference type="CDD" id="cd03443">
    <property type="entry name" value="PaaI_thioesterase"/>
    <property type="match status" value="1"/>
</dbReference>
<dbReference type="PANTHER" id="PTHR43240:SF5">
    <property type="entry name" value="1,4-DIHYDROXY-2-NAPHTHOYL-COA THIOESTERASE 1"/>
    <property type="match status" value="1"/>
</dbReference>
<dbReference type="InterPro" id="IPR003736">
    <property type="entry name" value="PAAI_dom"/>
</dbReference>
<evidence type="ECO:0000256" key="3">
    <source>
        <dbReference type="ARBA" id="ARBA00023140"/>
    </source>
</evidence>
<dbReference type="InterPro" id="IPR006683">
    <property type="entry name" value="Thioestr_dom"/>
</dbReference>
<evidence type="ECO:0000313" key="11">
    <source>
        <dbReference type="Proteomes" id="UP000030687"/>
    </source>
</evidence>
<evidence type="ECO:0000256" key="4">
    <source>
        <dbReference type="ARBA" id="ARBA00060572"/>
    </source>
</evidence>
<feature type="compositionally biased region" description="Low complexity" evidence="8">
    <location>
        <begin position="1"/>
        <end position="14"/>
    </location>
</feature>
<dbReference type="STRING" id="85681.V4S6C2"/>
<dbReference type="FunCoup" id="V4S6C2">
    <property type="interactions" value="185"/>
</dbReference>
<accession>V4S6C2</accession>
<dbReference type="FunFam" id="3.10.129.10:FF:000048">
    <property type="entry name" value="14-dihydroxy-2-naphthoyl-CoA thioesterase 1"/>
    <property type="match status" value="1"/>
</dbReference>
<feature type="region of interest" description="Disordered" evidence="8">
    <location>
        <begin position="1"/>
        <end position="20"/>
    </location>
</feature>
<evidence type="ECO:0000256" key="5">
    <source>
        <dbReference type="ARBA" id="ARBA00060586"/>
    </source>
</evidence>
<dbReference type="GO" id="GO:0061522">
    <property type="term" value="F:1,4-dihydroxy-2-naphthoyl-CoA thioesterase activity"/>
    <property type="evidence" value="ECO:0007669"/>
    <property type="project" value="TreeGrafter"/>
</dbReference>
<dbReference type="SUPFAM" id="SSF54637">
    <property type="entry name" value="Thioesterase/thiol ester dehydrase-isomerase"/>
    <property type="match status" value="1"/>
</dbReference>
<evidence type="ECO:0000256" key="6">
    <source>
        <dbReference type="ARBA" id="ARBA00061187"/>
    </source>
</evidence>